<comment type="caution">
    <text evidence="2">The sequence shown here is derived from an EMBL/GenBank/DDBJ whole genome shotgun (WGS) entry which is preliminary data.</text>
</comment>
<gene>
    <name evidence="2" type="ORF">GCM10017600_80380</name>
</gene>
<dbReference type="Gene3D" id="3.40.50.300">
    <property type="entry name" value="P-loop containing nucleotide triphosphate hydrolases"/>
    <property type="match status" value="1"/>
</dbReference>
<sequence>MSWRRLAELAGYHPSWLSKIRNGRLPSADVVKRCDEVLEAGGTLIALASTEGETGPAQLPAAPAGFVGRDRELRRMREVLSRETPLIVAIDGPPGAGKTTAALCLGHRVNGPEGKLYPDGQLYVDLHGYSRKRHPARPENVLEEFLVALGVPARDIPAGVEQRAALYRSLLASRRLLIVLDNAASSEQVLPLIPNAPGCGVVVTSRRRLNGLAIQFGVERIMIGSMTEAESIAVLRKAIGVARTEGESLSALAELCGHLPLALRIAAERVAAHPHRPVSELVDELAAEEQRLDGLATDDSVPVRTVFEWSYHDLSDAQARMFRLLGLHEGPNFSVEAAAALAGVPVVQARRLLEKLSGVHLLEAAPHGRYRFHDLMRLYAAERVEAEEDPEDRGASVRRLTDWYLHSSAAGGRALAPFRLNPLELRPPEPGCVPMTFADDKVALRWFDIEALNFMAVVSLAMEHELYDTVWQTAVALWDYLRLLRNPGRLWVDTTTTAQEAARAAGNSYAEGWVETSLADGYRWLGHYDRSQQLFEHALTIRQRIGDRHGQAWALAGSGFLAIDRGRLEHALRYAQEALLVFREIGDRHGEASALFTVADAYHGWQRYDEALQTLEDSFRIFDEIGNHDGQGLILVKMAEVHIARGEHQQALSHLDRSLQARRLAGSRWGEADGLARRGYTLQVLGRPQDARESWEAALALYDEVNDPRVTDIRAYLRGDAVDLRANVLSRPGW</sequence>
<dbReference type="Gene3D" id="1.25.40.10">
    <property type="entry name" value="Tetratricopeptide repeat domain"/>
    <property type="match status" value="1"/>
</dbReference>
<dbReference type="PRINTS" id="PR00364">
    <property type="entry name" value="DISEASERSIST"/>
</dbReference>
<proteinExistence type="predicted"/>
<evidence type="ECO:0000313" key="3">
    <source>
        <dbReference type="Proteomes" id="UP001143474"/>
    </source>
</evidence>
<dbReference type="SMART" id="SM00028">
    <property type="entry name" value="TPR"/>
    <property type="match status" value="5"/>
</dbReference>
<feature type="domain" description="AAA+ ATPase" evidence="1">
    <location>
        <begin position="84"/>
        <end position="227"/>
    </location>
</feature>
<dbReference type="InterPro" id="IPR003593">
    <property type="entry name" value="AAA+_ATPase"/>
</dbReference>
<name>A0A9W6I9K8_9ACTN</name>
<dbReference type="InterPro" id="IPR011990">
    <property type="entry name" value="TPR-like_helical_dom_sf"/>
</dbReference>
<dbReference type="SMART" id="SM00382">
    <property type="entry name" value="AAA"/>
    <property type="match status" value="1"/>
</dbReference>
<dbReference type="InterPro" id="IPR019734">
    <property type="entry name" value="TPR_rpt"/>
</dbReference>
<dbReference type="PANTHER" id="PTHR47691">
    <property type="entry name" value="REGULATOR-RELATED"/>
    <property type="match status" value="1"/>
</dbReference>
<dbReference type="InterPro" id="IPR027417">
    <property type="entry name" value="P-loop_NTPase"/>
</dbReference>
<evidence type="ECO:0000259" key="1">
    <source>
        <dbReference type="SMART" id="SM00382"/>
    </source>
</evidence>
<dbReference type="EMBL" id="BSEV01000034">
    <property type="protein sequence ID" value="GLK14626.1"/>
    <property type="molecule type" value="Genomic_DNA"/>
</dbReference>
<dbReference type="PANTHER" id="PTHR47691:SF3">
    <property type="entry name" value="HTH-TYPE TRANSCRIPTIONAL REGULATOR RV0890C-RELATED"/>
    <property type="match status" value="1"/>
</dbReference>
<dbReference type="SUPFAM" id="SSF52540">
    <property type="entry name" value="P-loop containing nucleoside triphosphate hydrolases"/>
    <property type="match status" value="1"/>
</dbReference>
<dbReference type="InterPro" id="IPR041617">
    <property type="entry name" value="TPR_MalT"/>
</dbReference>
<dbReference type="AlphaFoldDB" id="A0A9W6I9K8"/>
<accession>A0A9W6I9K8</accession>
<dbReference type="Proteomes" id="UP001143474">
    <property type="component" value="Unassembled WGS sequence"/>
</dbReference>
<reference evidence="2" key="2">
    <citation type="submission" date="2023-01" db="EMBL/GenBank/DDBJ databases">
        <authorList>
            <person name="Sun Q."/>
            <person name="Evtushenko L."/>
        </authorList>
    </citation>
    <scope>NUCLEOTIDE SEQUENCE</scope>
    <source>
        <strain evidence="2">VKM Ac-2007</strain>
    </source>
</reference>
<reference evidence="2" key="1">
    <citation type="journal article" date="2014" name="Int. J. Syst. Evol. Microbiol.">
        <title>Complete genome sequence of Corynebacterium casei LMG S-19264T (=DSM 44701T), isolated from a smear-ripened cheese.</title>
        <authorList>
            <consortium name="US DOE Joint Genome Institute (JGI-PGF)"/>
            <person name="Walter F."/>
            <person name="Albersmeier A."/>
            <person name="Kalinowski J."/>
            <person name="Ruckert C."/>
        </authorList>
    </citation>
    <scope>NUCLEOTIDE SEQUENCE</scope>
    <source>
        <strain evidence="2">VKM Ac-2007</strain>
    </source>
</reference>
<dbReference type="SUPFAM" id="SSF48452">
    <property type="entry name" value="TPR-like"/>
    <property type="match status" value="1"/>
</dbReference>
<evidence type="ECO:0000313" key="2">
    <source>
        <dbReference type="EMBL" id="GLK14626.1"/>
    </source>
</evidence>
<organism evidence="2 3">
    <name type="scientific">Streptosporangium carneum</name>
    <dbReference type="NCBI Taxonomy" id="47481"/>
    <lineage>
        <taxon>Bacteria</taxon>
        <taxon>Bacillati</taxon>
        <taxon>Actinomycetota</taxon>
        <taxon>Actinomycetes</taxon>
        <taxon>Streptosporangiales</taxon>
        <taxon>Streptosporangiaceae</taxon>
        <taxon>Streptosporangium</taxon>
    </lineage>
</organism>
<dbReference type="Pfam" id="PF17874">
    <property type="entry name" value="TPR_MalT"/>
    <property type="match status" value="1"/>
</dbReference>
<protein>
    <recommendedName>
        <fullName evidence="1">AAA+ ATPase domain-containing protein</fullName>
    </recommendedName>
</protein>
<keyword evidence="3" id="KW-1185">Reference proteome</keyword>